<feature type="chain" id="PRO_5018316854" description="Neurotransmitter-gated ion-channel ligand-binding domain-containing protein" evidence="2">
    <location>
        <begin position="21"/>
        <end position="304"/>
    </location>
</feature>
<dbReference type="SUPFAM" id="SSF63712">
    <property type="entry name" value="Nicotinic receptor ligand binding domain-like"/>
    <property type="match status" value="1"/>
</dbReference>
<dbReference type="GO" id="GO:0005230">
    <property type="term" value="F:extracellular ligand-gated monoatomic ion channel activity"/>
    <property type="evidence" value="ECO:0007669"/>
    <property type="project" value="InterPro"/>
</dbReference>
<proteinExistence type="predicted"/>
<name>A0A3P6TUB7_LITSI</name>
<dbReference type="EMBL" id="UYRX01000843">
    <property type="protein sequence ID" value="VDK86623.1"/>
    <property type="molecule type" value="Genomic_DNA"/>
</dbReference>
<dbReference type="STRING" id="42156.A0A3P6TUB7"/>
<dbReference type="InterPro" id="IPR006202">
    <property type="entry name" value="Neur_chan_lig-bd"/>
</dbReference>
<reference evidence="4 5" key="1">
    <citation type="submission" date="2018-08" db="EMBL/GenBank/DDBJ databases">
        <authorList>
            <person name="Laetsch R D."/>
            <person name="Stevens L."/>
            <person name="Kumar S."/>
            <person name="Blaxter L. M."/>
        </authorList>
    </citation>
    <scope>NUCLEOTIDE SEQUENCE [LARGE SCALE GENOMIC DNA]</scope>
</reference>
<evidence type="ECO:0000313" key="5">
    <source>
        <dbReference type="Proteomes" id="UP000277928"/>
    </source>
</evidence>
<dbReference type="InterPro" id="IPR036734">
    <property type="entry name" value="Neur_chan_lig-bd_sf"/>
</dbReference>
<sequence>MKRLLSTILMLSLAVKIGGSDKYWANYDSLASIDSKEIIVEESDNAPKDFPVEVSFALNIIHLANFDSTNMDYTIDFEMQMSWIDPRLMNNYTKWIRIWEKKVLDEIWKPDPYFVNSKDSHFHYVSFPNFRMLISPDVSHIPSSVRFTWLSKNPINLMSTHPSPDFKLVSVHTHHCVVDGRLLPTSCLRVQFKLKRTGARFIVEKYIPSTLAMFFAWIAPFVPYNYEEVRIITPISEKRRFEAANEFERENFRAKERQVIRLYRRLDYFTQIFSPLLFAVFLIYYVMNVVHNEDSECGGNKIAN</sequence>
<feature type="transmembrane region" description="Helical" evidence="1">
    <location>
        <begin position="266"/>
        <end position="286"/>
    </location>
</feature>
<keyword evidence="1" id="KW-0812">Transmembrane</keyword>
<dbReference type="Gene3D" id="2.70.170.10">
    <property type="entry name" value="Neurotransmitter-gated ion-channel ligand-binding domain"/>
    <property type="match status" value="1"/>
</dbReference>
<accession>A0A3P6TUB7</accession>
<keyword evidence="5" id="KW-1185">Reference proteome</keyword>
<dbReference type="GO" id="GO:0016020">
    <property type="term" value="C:membrane"/>
    <property type="evidence" value="ECO:0007669"/>
    <property type="project" value="InterPro"/>
</dbReference>
<dbReference type="OrthoDB" id="203862at2759"/>
<keyword evidence="1" id="KW-1133">Transmembrane helix</keyword>
<keyword evidence="1" id="KW-0472">Membrane</keyword>
<protein>
    <recommendedName>
        <fullName evidence="3">Neurotransmitter-gated ion-channel ligand-binding domain-containing protein</fullName>
    </recommendedName>
</protein>
<evidence type="ECO:0000259" key="3">
    <source>
        <dbReference type="Pfam" id="PF02931"/>
    </source>
</evidence>
<evidence type="ECO:0000313" key="4">
    <source>
        <dbReference type="EMBL" id="VDK86623.1"/>
    </source>
</evidence>
<evidence type="ECO:0000256" key="2">
    <source>
        <dbReference type="SAM" id="SignalP"/>
    </source>
</evidence>
<evidence type="ECO:0000256" key="1">
    <source>
        <dbReference type="SAM" id="Phobius"/>
    </source>
</evidence>
<gene>
    <name evidence="4" type="ORF">NLS_LOCUS7722</name>
</gene>
<keyword evidence="2" id="KW-0732">Signal</keyword>
<dbReference type="Proteomes" id="UP000277928">
    <property type="component" value="Unassembled WGS sequence"/>
</dbReference>
<dbReference type="AlphaFoldDB" id="A0A3P6TUB7"/>
<organism evidence="4 5">
    <name type="scientific">Litomosoides sigmodontis</name>
    <name type="common">Filarial nematode worm</name>
    <dbReference type="NCBI Taxonomy" id="42156"/>
    <lineage>
        <taxon>Eukaryota</taxon>
        <taxon>Metazoa</taxon>
        <taxon>Ecdysozoa</taxon>
        <taxon>Nematoda</taxon>
        <taxon>Chromadorea</taxon>
        <taxon>Rhabditida</taxon>
        <taxon>Spirurina</taxon>
        <taxon>Spiruromorpha</taxon>
        <taxon>Filarioidea</taxon>
        <taxon>Onchocercidae</taxon>
        <taxon>Litomosoides</taxon>
    </lineage>
</organism>
<feature type="signal peptide" evidence="2">
    <location>
        <begin position="1"/>
        <end position="20"/>
    </location>
</feature>
<dbReference type="Pfam" id="PF02931">
    <property type="entry name" value="Neur_chan_LBD"/>
    <property type="match status" value="1"/>
</dbReference>
<feature type="domain" description="Neurotransmitter-gated ion-channel ligand-binding" evidence="3">
    <location>
        <begin position="49"/>
        <end position="137"/>
    </location>
</feature>